<dbReference type="EMBL" id="CP060717">
    <property type="protein sequence ID" value="QNN65623.1"/>
    <property type="molecule type" value="Genomic_DNA"/>
</dbReference>
<evidence type="ECO:0000313" key="3">
    <source>
        <dbReference type="EMBL" id="QNN65623.1"/>
    </source>
</evidence>
<evidence type="ECO:0000256" key="2">
    <source>
        <dbReference type="SAM" id="Phobius"/>
    </source>
</evidence>
<evidence type="ECO:0000313" key="4">
    <source>
        <dbReference type="Proteomes" id="UP000515955"/>
    </source>
</evidence>
<feature type="transmembrane region" description="Helical" evidence="2">
    <location>
        <begin position="12"/>
        <end position="35"/>
    </location>
</feature>
<protein>
    <submittedName>
        <fullName evidence="3">Uncharacterized protein</fullName>
    </submittedName>
</protein>
<feature type="region of interest" description="Disordered" evidence="1">
    <location>
        <begin position="45"/>
        <end position="73"/>
    </location>
</feature>
<keyword evidence="2" id="KW-0812">Transmembrane</keyword>
<keyword evidence="4" id="KW-1185">Reference proteome</keyword>
<dbReference type="Proteomes" id="UP000515955">
    <property type="component" value="Chromosome"/>
</dbReference>
<evidence type="ECO:0000256" key="1">
    <source>
        <dbReference type="SAM" id="MobiDB-lite"/>
    </source>
</evidence>
<sequence length="165" mass="17942">MILAEHRKVGAARLLQFIVLLAVVIGLVLVATPAFGHEKHKKNKAQAAQVVQPPTAPGNVATAGNQPAAAQPMSHDMMGDMEMEVDRSKLPFLERLLGWLGRLHPFVVHFPIAFFPAALFTAVVGRRRPAFSAPVQFLVVAGACSRRSRPPPGGWRACRPIPIQY</sequence>
<gene>
    <name evidence="3" type="ORF">H9L12_03350</name>
</gene>
<dbReference type="KEGG" id="srhi:H9L12_03350"/>
<reference evidence="3 4" key="1">
    <citation type="submission" date="2020-08" db="EMBL/GenBank/DDBJ databases">
        <title>Genome sequence of Sphingomonas rhizophila KACC 19189T.</title>
        <authorList>
            <person name="Hyun D.-W."/>
            <person name="Bae J.-W."/>
        </authorList>
    </citation>
    <scope>NUCLEOTIDE SEQUENCE [LARGE SCALE GENOMIC DNA]</scope>
    <source>
        <strain evidence="3 4">KACC 19189</strain>
    </source>
</reference>
<keyword evidence="2" id="KW-0472">Membrane</keyword>
<dbReference type="RefSeq" id="WP_187542611.1">
    <property type="nucleotide sequence ID" value="NZ_CP060717.1"/>
</dbReference>
<name>A0A7G9SCP8_9SPHN</name>
<dbReference type="AlphaFoldDB" id="A0A7G9SCP8"/>
<keyword evidence="2" id="KW-1133">Transmembrane helix</keyword>
<feature type="transmembrane region" description="Helical" evidence="2">
    <location>
        <begin position="106"/>
        <end position="124"/>
    </location>
</feature>
<accession>A0A7G9SCP8</accession>
<proteinExistence type="predicted"/>
<organism evidence="3 4">
    <name type="scientific">Sphingomonas rhizophila</name>
    <dbReference type="NCBI Taxonomy" id="2071607"/>
    <lineage>
        <taxon>Bacteria</taxon>
        <taxon>Pseudomonadati</taxon>
        <taxon>Pseudomonadota</taxon>
        <taxon>Alphaproteobacteria</taxon>
        <taxon>Sphingomonadales</taxon>
        <taxon>Sphingomonadaceae</taxon>
        <taxon>Sphingomonas</taxon>
    </lineage>
</organism>